<gene>
    <name evidence="2" type="ORF">POL25_34610</name>
</gene>
<name>A0ABT5E8X4_9BACT</name>
<comment type="caution">
    <text evidence="2">The sequence shown here is derived from an EMBL/GenBank/DDBJ whole genome shotgun (WGS) entry which is preliminary data.</text>
</comment>
<protein>
    <submittedName>
        <fullName evidence="2">ADYC domain-containing protein</fullName>
    </submittedName>
</protein>
<dbReference type="InterPro" id="IPR045426">
    <property type="entry name" value="ADYC"/>
</dbReference>
<dbReference type="EMBL" id="JAQNDL010000003">
    <property type="protein sequence ID" value="MDC0722085.1"/>
    <property type="molecule type" value="Genomic_DNA"/>
</dbReference>
<accession>A0ABT5E8X4</accession>
<evidence type="ECO:0000259" key="1">
    <source>
        <dbReference type="Pfam" id="PF20032"/>
    </source>
</evidence>
<dbReference type="Proteomes" id="UP001221686">
    <property type="component" value="Unassembled WGS sequence"/>
</dbReference>
<organism evidence="2 3">
    <name type="scientific">Nannocystis bainbridge</name>
    <dbReference type="NCBI Taxonomy" id="2995303"/>
    <lineage>
        <taxon>Bacteria</taxon>
        <taxon>Pseudomonadati</taxon>
        <taxon>Myxococcota</taxon>
        <taxon>Polyangia</taxon>
        <taxon>Nannocystales</taxon>
        <taxon>Nannocystaceae</taxon>
        <taxon>Nannocystis</taxon>
    </lineage>
</organism>
<evidence type="ECO:0000313" key="3">
    <source>
        <dbReference type="Proteomes" id="UP001221686"/>
    </source>
</evidence>
<feature type="domain" description="ADYC" evidence="1">
    <location>
        <begin position="92"/>
        <end position="282"/>
    </location>
</feature>
<keyword evidence="3" id="KW-1185">Reference proteome</keyword>
<dbReference type="Pfam" id="PF20032">
    <property type="entry name" value="ADYC"/>
    <property type="match status" value="1"/>
</dbReference>
<proteinExistence type="predicted"/>
<evidence type="ECO:0000313" key="2">
    <source>
        <dbReference type="EMBL" id="MDC0722085.1"/>
    </source>
</evidence>
<reference evidence="2 3" key="1">
    <citation type="submission" date="2022-11" db="EMBL/GenBank/DDBJ databases">
        <title>Minimal conservation of predation-associated metabolite biosynthetic gene clusters underscores biosynthetic potential of Myxococcota including descriptions for ten novel species: Archangium lansinium sp. nov., Myxococcus landrumus sp. nov., Nannocystis bai.</title>
        <authorList>
            <person name="Ahearne A."/>
            <person name="Stevens C."/>
            <person name="Dowd S."/>
        </authorList>
    </citation>
    <scope>NUCLEOTIDE SEQUENCE [LARGE SCALE GENOMIC DNA]</scope>
    <source>
        <strain evidence="2 3">BB15-2</strain>
    </source>
</reference>
<sequence length="310" mass="32808">MVSSPLFAGCDDPEIEDTRLRPYNCPTWQCGFNAADLNGRSIRELNLDGEPNSDGVRIVGFVAPLGLLGGYKLDTDGDALIARNAQGKTLKGAQLFGAIIFVRKDGPLELPIPLTVLGYQEVDAWADGAAKVPTYTIVYPDVGALLGVRNVCSGDLVDALASAVTVISDETYDLTQKTVNPGQRRWLTLACAGSAAAKMRLMNYSPHTDFDGQGHASSVAQRQATLKMITADYCGTGHSYTANGTPLQWENQDGTVASPGPYGAVEAIWTASGAACLDATRLPDVEVPCALPSCSEYDGPAGEWSTFVPD</sequence>
<dbReference type="RefSeq" id="WP_272090582.1">
    <property type="nucleotide sequence ID" value="NZ_JAQNDL010000003.1"/>
</dbReference>